<name>A0AAJ3K322_9PAST</name>
<evidence type="ECO:0000313" key="1">
    <source>
        <dbReference type="EMBL" id="OOF70591.1"/>
    </source>
</evidence>
<accession>A0AAJ3K322</accession>
<evidence type="ECO:0000313" key="2">
    <source>
        <dbReference type="Proteomes" id="UP000188998"/>
    </source>
</evidence>
<organism evidence="1 2">
    <name type="scientific">Rodentibacter caecimuris</name>
    <dbReference type="NCBI Taxonomy" id="1796644"/>
    <lineage>
        <taxon>Bacteria</taxon>
        <taxon>Pseudomonadati</taxon>
        <taxon>Pseudomonadota</taxon>
        <taxon>Gammaproteobacteria</taxon>
        <taxon>Pasteurellales</taxon>
        <taxon>Pasteurellaceae</taxon>
        <taxon>Rodentibacter</taxon>
    </lineage>
</organism>
<keyword evidence="1" id="KW-0378">Hydrolase</keyword>
<comment type="caution">
    <text evidence="1">The sequence shown here is derived from an EMBL/GenBank/DDBJ whole genome shotgun (WGS) entry which is preliminary data.</text>
</comment>
<keyword evidence="2" id="KW-1185">Reference proteome</keyword>
<dbReference type="AlphaFoldDB" id="A0AAJ3K322"/>
<dbReference type="Proteomes" id="UP000188998">
    <property type="component" value="Unassembled WGS sequence"/>
</dbReference>
<reference evidence="1 2" key="1">
    <citation type="submission" date="2016-10" db="EMBL/GenBank/DDBJ databases">
        <title>Rodentibacter gen. nov. and new species.</title>
        <authorList>
            <person name="Christensen H."/>
        </authorList>
    </citation>
    <scope>NUCLEOTIDE SEQUENCE [LARGE SCALE GENOMIC DNA]</scope>
    <source>
        <strain evidence="1 2">199137021</strain>
    </source>
</reference>
<dbReference type="RefSeq" id="WP_059365730.1">
    <property type="nucleotide sequence ID" value="NZ_BBXJ01000001.1"/>
</dbReference>
<dbReference type="GO" id="GO:0004386">
    <property type="term" value="F:helicase activity"/>
    <property type="evidence" value="ECO:0007669"/>
    <property type="project" value="UniProtKB-KW"/>
</dbReference>
<keyword evidence="1" id="KW-0347">Helicase</keyword>
<dbReference type="EMBL" id="MLAB01000053">
    <property type="protein sequence ID" value="OOF70591.1"/>
    <property type="molecule type" value="Genomic_DNA"/>
</dbReference>
<gene>
    <name evidence="1" type="ORF">BKG90_09890</name>
</gene>
<proteinExistence type="predicted"/>
<keyword evidence="1" id="KW-0547">Nucleotide-binding</keyword>
<protein>
    <submittedName>
        <fullName evidence="1">DNA helicase UvrD</fullName>
    </submittedName>
</protein>
<sequence>MAKTVKQKMKNWAYHILIAVDQLCNALVGGAADETFSSRCYRGAILADKPKKRWRVLYRVINGLFLDKNHCKTAYESEISRKQYPQDFA</sequence>
<keyword evidence="1" id="KW-0067">ATP-binding</keyword>